<keyword evidence="3" id="KW-1185">Reference proteome</keyword>
<evidence type="ECO:0008006" key="4">
    <source>
        <dbReference type="Google" id="ProtNLM"/>
    </source>
</evidence>
<dbReference type="KEGG" id="mhu:Mhun_0081"/>
<dbReference type="AlphaFoldDB" id="Q2FQN5"/>
<dbReference type="Pfam" id="PF17299">
    <property type="entry name" value="DUF5350"/>
    <property type="match status" value="1"/>
</dbReference>
<dbReference type="STRING" id="323259.Mhun_0081"/>
<dbReference type="GeneID" id="3922194"/>
<proteinExistence type="predicted"/>
<dbReference type="EnsemblBacteria" id="ABD39859">
    <property type="protein sequence ID" value="ABD39859"/>
    <property type="gene ID" value="Mhun_0081"/>
</dbReference>
<dbReference type="EMBL" id="CP000254">
    <property type="protein sequence ID" value="ABD39859.1"/>
    <property type="molecule type" value="Genomic_DNA"/>
</dbReference>
<protein>
    <recommendedName>
        <fullName evidence="4">DUF5350 family protein</fullName>
    </recommendedName>
</protein>
<reference evidence="3" key="1">
    <citation type="journal article" date="2016" name="Stand. Genomic Sci.">
        <title>Complete genome sequence of Methanospirillum hungatei type strain JF1.</title>
        <authorList>
            <person name="Gunsalus R.P."/>
            <person name="Cook L.E."/>
            <person name="Crable B."/>
            <person name="Rohlin L."/>
            <person name="McDonald E."/>
            <person name="Mouttaki H."/>
            <person name="Sieber J.R."/>
            <person name="Poweleit N."/>
            <person name="Zhou H."/>
            <person name="Lapidus A.L."/>
            <person name="Daligault H.E."/>
            <person name="Land M."/>
            <person name="Gilna P."/>
            <person name="Ivanova N."/>
            <person name="Kyrpides N."/>
            <person name="Culley D.E."/>
            <person name="McInerney M.J."/>
        </authorList>
    </citation>
    <scope>NUCLEOTIDE SEQUENCE [LARGE SCALE GENOMIC DNA]</scope>
    <source>
        <strain evidence="3">ATCC 27890 / DSM 864 / NBRC 100397 / JF-1</strain>
    </source>
</reference>
<feature type="compositionally biased region" description="Gly residues" evidence="1">
    <location>
        <begin position="62"/>
        <end position="83"/>
    </location>
</feature>
<evidence type="ECO:0000256" key="1">
    <source>
        <dbReference type="SAM" id="MobiDB-lite"/>
    </source>
</evidence>
<organism evidence="2 3">
    <name type="scientific">Methanospirillum hungatei JF-1 (strain ATCC 27890 / DSM 864 / NBRC 100397 / JF-1)</name>
    <dbReference type="NCBI Taxonomy" id="323259"/>
    <lineage>
        <taxon>Archaea</taxon>
        <taxon>Methanobacteriati</taxon>
        <taxon>Methanobacteriota</taxon>
        <taxon>Stenosarchaea group</taxon>
        <taxon>Methanomicrobia</taxon>
        <taxon>Methanomicrobiales</taxon>
        <taxon>Methanospirillaceae</taxon>
        <taxon>Methanospirillum</taxon>
    </lineage>
</organism>
<accession>Q2FQN5</accession>
<dbReference type="Proteomes" id="UP000001941">
    <property type="component" value="Chromosome"/>
</dbReference>
<dbReference type="RefSeq" id="WP_011447155.1">
    <property type="nucleotide sequence ID" value="NC_007796.1"/>
</dbReference>
<gene>
    <name evidence="2" type="ordered locus">Mhun_0081</name>
</gene>
<evidence type="ECO:0000313" key="3">
    <source>
        <dbReference type="Proteomes" id="UP000001941"/>
    </source>
</evidence>
<dbReference type="eggNOG" id="arCOG04481">
    <property type="taxonomic scope" value="Archaea"/>
</dbReference>
<sequence length="112" mass="11992">MGKTGTTEWMQIKGSKGQIRLVPKKEGETKKPGPNQRFKAQTTIKRMERAAGRGGRGRGGEMRGGSRGGAGVRGGRVGKGGAGQTQALRTMAARRRMGRPKVSMLGQKQRSK</sequence>
<dbReference type="InParanoid" id="Q2FQN5"/>
<name>Q2FQN5_METHJ</name>
<evidence type="ECO:0000313" key="2">
    <source>
        <dbReference type="EMBL" id="ABD39859.1"/>
    </source>
</evidence>
<dbReference type="InterPro" id="IPR035258">
    <property type="entry name" value="DUF5350"/>
</dbReference>
<feature type="region of interest" description="Disordered" evidence="1">
    <location>
        <begin position="1"/>
        <end position="112"/>
    </location>
</feature>
<dbReference type="HOGENOM" id="CLU_2299366_0_0_2"/>